<dbReference type="Proteomes" id="UP000320390">
    <property type="component" value="Chromosome"/>
</dbReference>
<dbReference type="InterPro" id="IPR036280">
    <property type="entry name" value="Multihaem_cyt_sf"/>
</dbReference>
<dbReference type="AlphaFoldDB" id="A0A518EMA7"/>
<name>A0A518EMA7_9BACT</name>
<evidence type="ECO:0000313" key="2">
    <source>
        <dbReference type="Proteomes" id="UP000320390"/>
    </source>
</evidence>
<gene>
    <name evidence="1" type="ORF">Poly30_07090</name>
</gene>
<accession>A0A518EMA7</accession>
<proteinExistence type="predicted"/>
<organism evidence="1 2">
    <name type="scientific">Saltatorellus ferox</name>
    <dbReference type="NCBI Taxonomy" id="2528018"/>
    <lineage>
        <taxon>Bacteria</taxon>
        <taxon>Pseudomonadati</taxon>
        <taxon>Planctomycetota</taxon>
        <taxon>Planctomycetia</taxon>
        <taxon>Planctomycetia incertae sedis</taxon>
        <taxon>Saltatorellus</taxon>
    </lineage>
</organism>
<reference evidence="1 2" key="1">
    <citation type="submission" date="2019-02" db="EMBL/GenBank/DDBJ databases">
        <title>Deep-cultivation of Planctomycetes and their phenomic and genomic characterization uncovers novel biology.</title>
        <authorList>
            <person name="Wiegand S."/>
            <person name="Jogler M."/>
            <person name="Boedeker C."/>
            <person name="Pinto D."/>
            <person name="Vollmers J."/>
            <person name="Rivas-Marin E."/>
            <person name="Kohn T."/>
            <person name="Peeters S.H."/>
            <person name="Heuer A."/>
            <person name="Rast P."/>
            <person name="Oberbeckmann S."/>
            <person name="Bunk B."/>
            <person name="Jeske O."/>
            <person name="Meyerdierks A."/>
            <person name="Storesund J.E."/>
            <person name="Kallscheuer N."/>
            <person name="Luecker S."/>
            <person name="Lage O.M."/>
            <person name="Pohl T."/>
            <person name="Merkel B.J."/>
            <person name="Hornburger P."/>
            <person name="Mueller R.-W."/>
            <person name="Bruemmer F."/>
            <person name="Labrenz M."/>
            <person name="Spormann A.M."/>
            <person name="Op den Camp H."/>
            <person name="Overmann J."/>
            <person name="Amann R."/>
            <person name="Jetten M.S.M."/>
            <person name="Mascher T."/>
            <person name="Medema M.H."/>
            <person name="Devos D.P."/>
            <person name="Kaster A.-K."/>
            <person name="Ovreas L."/>
            <person name="Rohde M."/>
            <person name="Galperin M.Y."/>
            <person name="Jogler C."/>
        </authorList>
    </citation>
    <scope>NUCLEOTIDE SEQUENCE [LARGE SCALE GENOMIC DNA]</scope>
    <source>
        <strain evidence="1 2">Poly30</strain>
    </source>
</reference>
<sequence>MKRPSPETKSSVPFVALLAGVLLVSVSAGSVKGAISAAPQDDTSEAPGPAVQHSESCALCHESSTNATAMRDRSGASVAPYDLWRSTMMANSSRDPLWRAAVDAEIAAAPAAAGAIAAKCLKCHAPMAERIGLDDHGTNDPLHVLSCESELGLLAQDGVSCTICHGMSPDGLGTDASFTAGFALDPWRRLFGPHEEPFTGPMLMHTGLEPAHGSHIENSKLCGSCHTLITHPLDAKGAAVTVEGEEHPGFHEQTPYLEWRNSAFSNETADGEEILPAPTGSRTCQSCHVPRTGADGRPIRTNLAHNPGGRDFPFLDARTPFGRHLFVGGNTLVLGLLRDNAEELGVTAPTEAFDATIEATRDQLEHRTASLALSELRNVDGRTEFDVTVTNLSGHKLPSGHPSRRMWLEVTVKDADGNEVFVSGRSDAEGRLVDAAGEPLASEFAGGPIQPHRNRITEATEVLCYRAVMADSEGKPTHRLMRGASWYLDNRLFPRGWSQEHPDAERTAAFGIEGDADYLANSASGSDRVTYSVPASGELEIEVRLCYQSVSPRWVAEIATFDTPAIQRFLDMYGKADRTPVVLATTDT</sequence>
<protein>
    <submittedName>
        <fullName evidence="1">Uncharacterized protein</fullName>
    </submittedName>
</protein>
<dbReference type="RefSeq" id="WP_145194630.1">
    <property type="nucleotide sequence ID" value="NZ_CP036434.1"/>
</dbReference>
<dbReference type="SUPFAM" id="SSF48695">
    <property type="entry name" value="Multiheme cytochromes"/>
    <property type="match status" value="1"/>
</dbReference>
<evidence type="ECO:0000313" key="1">
    <source>
        <dbReference type="EMBL" id="QDV05213.1"/>
    </source>
</evidence>
<dbReference type="OrthoDB" id="9814800at2"/>
<dbReference type="Gene3D" id="1.10.1130.10">
    <property type="entry name" value="Flavocytochrome C3, Chain A"/>
    <property type="match status" value="1"/>
</dbReference>
<keyword evidence="2" id="KW-1185">Reference proteome</keyword>
<dbReference type="EMBL" id="CP036434">
    <property type="protein sequence ID" value="QDV05213.1"/>
    <property type="molecule type" value="Genomic_DNA"/>
</dbReference>